<evidence type="ECO:0000256" key="2">
    <source>
        <dbReference type="ARBA" id="ARBA00022840"/>
    </source>
</evidence>
<dbReference type="InterPro" id="IPR011990">
    <property type="entry name" value="TPR-like_helical_dom_sf"/>
</dbReference>
<dbReference type="PANTHER" id="PTHR16305:SF28">
    <property type="entry name" value="GUANYLATE CYCLASE DOMAIN-CONTAINING PROTEIN"/>
    <property type="match status" value="1"/>
</dbReference>
<dbReference type="GO" id="GO:0005524">
    <property type="term" value="F:ATP binding"/>
    <property type="evidence" value="ECO:0007669"/>
    <property type="project" value="UniProtKB-KW"/>
</dbReference>
<dbReference type="InterPro" id="IPR001054">
    <property type="entry name" value="A/G_cyclase"/>
</dbReference>
<dbReference type="CDD" id="cd07302">
    <property type="entry name" value="CHD"/>
    <property type="match status" value="1"/>
</dbReference>
<evidence type="ECO:0000259" key="4">
    <source>
        <dbReference type="PROSITE" id="PS50125"/>
    </source>
</evidence>
<feature type="compositionally biased region" description="Basic and acidic residues" evidence="3">
    <location>
        <begin position="1"/>
        <end position="19"/>
    </location>
</feature>
<keyword evidence="1" id="KW-0547">Nucleotide-binding</keyword>
<name>B8IDA2_METNO</name>
<dbReference type="InterPro" id="IPR041664">
    <property type="entry name" value="AAA_16"/>
</dbReference>
<dbReference type="SMART" id="SM00044">
    <property type="entry name" value="CYCc"/>
    <property type="match status" value="1"/>
</dbReference>
<dbReference type="OrthoDB" id="9785312at2"/>
<dbReference type="eggNOG" id="COG3899">
    <property type="taxonomic scope" value="Bacteria"/>
</dbReference>
<dbReference type="eggNOG" id="COG3903">
    <property type="taxonomic scope" value="Bacteria"/>
</dbReference>
<keyword evidence="2" id="KW-0067">ATP-binding</keyword>
<sequence>MAILDHTGRRDPPHPDRLAENPAPSAPERRQLTVMFCDLVDSTVLASRLDPEDLRDVLRSYQGLCAEVVARHGGFVAQFQGDGIVIYFGFPMAHEDSVEAAVRAGLEILRRVPELRVSTETDAQVRIGVATGVVVVEDATETPGTRTAIIGQVPNLAARIQAAAAPGTLVIADASRRLLGSLFDLTDLGPHRLKGIADEVVLWRVDGAREHAARSEGRRSGAVHVGRLRELEALSESWALAESGQGQVVLVRGEPGIGKSALLRAWTSRLGDAPAGALAGPDVTRVALQCSPRHTHSPWYPLLAHLRRVSGLAPDDPPALRREKIERLLAPERRDEGVPLLAHLLSVPLEDAPPDPDLTSDQRKAATLRLLLDELIGLTARRPVVMVVEDAQWADPTTEELARLVIDRLAGRRLLLLVTARPEYQPAWADRPAVRQLTLTGLDAGEAEELVRGLAQSRPLAAQERRDIVAKADGVPLFIEELTHAVLEVRDGPGSGPEVSRVPSTLQDIIMARLDRLGSAKPIAQIGAALGRSFTWTMLQRIAERPDRDLAAALGEIVQAGLLSEQSGAAGTTYLFKHALVQDAAYESLLRASRRTLHARIAAVLEADFPDIAETEPETVAHHLRGAQLFHRAAAASLRAGQRAAARFANPEAIQHFRAGIEDLARVRGEETGLLGPRLHLGLAQAFYVVKGPAHDDTVAAYARAQEFLDDLSDPDERFSLLWGIFSGHHFAARFAPAEASARKCLDLARRDGDSTHLCQAHRMLGYVCFFRGDLPGAQAHFREIRRLYRPDPHRGLAPIFGADCQVGAAGFECVILCAEGRVVEAVAMAEANLYHARLLGHPASIGWALASACYVHHYRGDRPATRAAAAEGVAFCRAHAIAAWGLHCKVFLAWSAAAGPERADLAAEIVGDIADAATRTRLGLPQLRGLAAEALLLCGDPEPALDQVRIALDEIAQTGQAFFGPALLRLRGLCALARGETDAEAWLRKAVAAARAMGAGLLEERARADLAALAQQAGRRTRRELVRALLAAPDPAGPPRRP</sequence>
<dbReference type="eggNOG" id="COG2114">
    <property type="taxonomic scope" value="Bacteria"/>
</dbReference>
<dbReference type="AlphaFoldDB" id="B8IDA2"/>
<evidence type="ECO:0000313" key="6">
    <source>
        <dbReference type="Proteomes" id="UP000008207"/>
    </source>
</evidence>
<dbReference type="RefSeq" id="WP_015932841.1">
    <property type="nucleotide sequence ID" value="NC_011894.1"/>
</dbReference>
<dbReference type="PANTHER" id="PTHR16305">
    <property type="entry name" value="TESTICULAR SOLUBLE ADENYLYL CYCLASE"/>
    <property type="match status" value="1"/>
</dbReference>
<dbReference type="PROSITE" id="PS50125">
    <property type="entry name" value="GUANYLATE_CYCLASE_2"/>
    <property type="match status" value="1"/>
</dbReference>
<evidence type="ECO:0000313" key="5">
    <source>
        <dbReference type="EMBL" id="ACL61268.1"/>
    </source>
</evidence>
<gene>
    <name evidence="5" type="ordered locus">Mnod_6499</name>
</gene>
<dbReference type="Proteomes" id="UP000008207">
    <property type="component" value="Chromosome"/>
</dbReference>
<dbReference type="GO" id="GO:0005737">
    <property type="term" value="C:cytoplasm"/>
    <property type="evidence" value="ECO:0007669"/>
    <property type="project" value="TreeGrafter"/>
</dbReference>
<dbReference type="Gene3D" id="1.25.40.10">
    <property type="entry name" value="Tetratricopeptide repeat domain"/>
    <property type="match status" value="1"/>
</dbReference>
<dbReference type="InterPro" id="IPR003593">
    <property type="entry name" value="AAA+_ATPase"/>
</dbReference>
<dbReference type="Pfam" id="PF00211">
    <property type="entry name" value="Guanylate_cyc"/>
    <property type="match status" value="1"/>
</dbReference>
<dbReference type="Gene3D" id="3.30.70.1230">
    <property type="entry name" value="Nucleotide cyclase"/>
    <property type="match status" value="1"/>
</dbReference>
<feature type="domain" description="Guanylate cyclase" evidence="4">
    <location>
        <begin position="33"/>
        <end position="161"/>
    </location>
</feature>
<accession>B8IDA2</accession>
<dbReference type="GO" id="GO:0009190">
    <property type="term" value="P:cyclic nucleotide biosynthetic process"/>
    <property type="evidence" value="ECO:0007669"/>
    <property type="project" value="InterPro"/>
</dbReference>
<dbReference type="SUPFAM" id="SSF52540">
    <property type="entry name" value="P-loop containing nucleoside triphosphate hydrolases"/>
    <property type="match status" value="1"/>
</dbReference>
<dbReference type="GO" id="GO:0004016">
    <property type="term" value="F:adenylate cyclase activity"/>
    <property type="evidence" value="ECO:0007669"/>
    <property type="project" value="UniProtKB-ARBA"/>
</dbReference>
<reference evidence="5 6" key="1">
    <citation type="submission" date="2009-01" db="EMBL/GenBank/DDBJ databases">
        <title>Complete sequence of chromosome of Methylobacterium nodulans ORS 2060.</title>
        <authorList>
            <consortium name="US DOE Joint Genome Institute"/>
            <person name="Lucas S."/>
            <person name="Copeland A."/>
            <person name="Lapidus A."/>
            <person name="Glavina del Rio T."/>
            <person name="Dalin E."/>
            <person name="Tice H."/>
            <person name="Bruce D."/>
            <person name="Goodwin L."/>
            <person name="Pitluck S."/>
            <person name="Sims D."/>
            <person name="Brettin T."/>
            <person name="Detter J.C."/>
            <person name="Han C."/>
            <person name="Larimer F."/>
            <person name="Land M."/>
            <person name="Hauser L."/>
            <person name="Kyrpides N."/>
            <person name="Ivanova N."/>
            <person name="Marx C.J."/>
            <person name="Richardson P."/>
        </authorList>
    </citation>
    <scope>NUCLEOTIDE SEQUENCE [LARGE SCALE GENOMIC DNA]</scope>
    <source>
        <strain evidence="6">LMG 21967 / CNCM I-2342 / ORS 2060</strain>
    </source>
</reference>
<proteinExistence type="predicted"/>
<evidence type="ECO:0000256" key="1">
    <source>
        <dbReference type="ARBA" id="ARBA00022741"/>
    </source>
</evidence>
<dbReference type="STRING" id="460265.Mnod_6499"/>
<dbReference type="InterPro" id="IPR027417">
    <property type="entry name" value="P-loop_NTPase"/>
</dbReference>
<dbReference type="EMBL" id="CP001349">
    <property type="protein sequence ID" value="ACL61268.1"/>
    <property type="molecule type" value="Genomic_DNA"/>
</dbReference>
<dbReference type="SMART" id="SM00382">
    <property type="entry name" value="AAA"/>
    <property type="match status" value="1"/>
</dbReference>
<dbReference type="SUPFAM" id="SSF48452">
    <property type="entry name" value="TPR-like"/>
    <property type="match status" value="1"/>
</dbReference>
<dbReference type="HOGENOM" id="CLU_004435_3_1_5"/>
<protein>
    <submittedName>
        <fullName evidence="5">Adenylate/guanylate cyclase</fullName>
    </submittedName>
</protein>
<organism evidence="5 6">
    <name type="scientific">Methylobacterium nodulans (strain LMG 21967 / CNCM I-2342 / ORS 2060)</name>
    <dbReference type="NCBI Taxonomy" id="460265"/>
    <lineage>
        <taxon>Bacteria</taxon>
        <taxon>Pseudomonadati</taxon>
        <taxon>Pseudomonadota</taxon>
        <taxon>Alphaproteobacteria</taxon>
        <taxon>Hyphomicrobiales</taxon>
        <taxon>Methylobacteriaceae</taxon>
        <taxon>Methylobacterium</taxon>
    </lineage>
</organism>
<dbReference type="SUPFAM" id="SSF55073">
    <property type="entry name" value="Nucleotide cyclase"/>
    <property type="match status" value="1"/>
</dbReference>
<keyword evidence="6" id="KW-1185">Reference proteome</keyword>
<dbReference type="InterPro" id="IPR029787">
    <property type="entry name" value="Nucleotide_cyclase"/>
</dbReference>
<feature type="region of interest" description="Disordered" evidence="3">
    <location>
        <begin position="1"/>
        <end position="25"/>
    </location>
</feature>
<dbReference type="KEGG" id="mno:Mnod_6499"/>
<dbReference type="Pfam" id="PF13191">
    <property type="entry name" value="AAA_16"/>
    <property type="match status" value="1"/>
</dbReference>
<evidence type="ECO:0000256" key="3">
    <source>
        <dbReference type="SAM" id="MobiDB-lite"/>
    </source>
</evidence>
<dbReference type="GO" id="GO:0035556">
    <property type="term" value="P:intracellular signal transduction"/>
    <property type="evidence" value="ECO:0007669"/>
    <property type="project" value="InterPro"/>
</dbReference>